<accession>A0AAU9JI33</accession>
<evidence type="ECO:0000313" key="2">
    <source>
        <dbReference type="EMBL" id="CAG9325633.1"/>
    </source>
</evidence>
<sequence>MCIEEDTNEVKGEDPGITLLKRNIKALQAENLQIKEEISSVKTLVENGQKEMRESFEKLSLAISARCNDKQ</sequence>
<evidence type="ECO:0000313" key="3">
    <source>
        <dbReference type="Proteomes" id="UP001162131"/>
    </source>
</evidence>
<protein>
    <submittedName>
        <fullName evidence="2">Uncharacterized protein</fullName>
    </submittedName>
</protein>
<gene>
    <name evidence="2" type="ORF">BSTOLATCC_MIC39433</name>
</gene>
<dbReference type="EMBL" id="CAJZBQ010000039">
    <property type="protein sequence ID" value="CAG9325633.1"/>
    <property type="molecule type" value="Genomic_DNA"/>
</dbReference>
<proteinExistence type="predicted"/>
<dbReference type="AlphaFoldDB" id="A0AAU9JI33"/>
<comment type="caution">
    <text evidence="2">The sequence shown here is derived from an EMBL/GenBank/DDBJ whole genome shotgun (WGS) entry which is preliminary data.</text>
</comment>
<feature type="coiled-coil region" evidence="1">
    <location>
        <begin position="17"/>
        <end position="44"/>
    </location>
</feature>
<keyword evidence="1" id="KW-0175">Coiled coil</keyword>
<organism evidence="2 3">
    <name type="scientific">Blepharisma stoltei</name>
    <dbReference type="NCBI Taxonomy" id="1481888"/>
    <lineage>
        <taxon>Eukaryota</taxon>
        <taxon>Sar</taxon>
        <taxon>Alveolata</taxon>
        <taxon>Ciliophora</taxon>
        <taxon>Postciliodesmatophora</taxon>
        <taxon>Heterotrichea</taxon>
        <taxon>Heterotrichida</taxon>
        <taxon>Blepharismidae</taxon>
        <taxon>Blepharisma</taxon>
    </lineage>
</organism>
<dbReference type="Proteomes" id="UP001162131">
    <property type="component" value="Unassembled WGS sequence"/>
</dbReference>
<reference evidence="2" key="1">
    <citation type="submission" date="2021-09" db="EMBL/GenBank/DDBJ databases">
        <authorList>
            <consortium name="AG Swart"/>
            <person name="Singh M."/>
            <person name="Singh A."/>
            <person name="Seah K."/>
            <person name="Emmerich C."/>
        </authorList>
    </citation>
    <scope>NUCLEOTIDE SEQUENCE</scope>
    <source>
        <strain evidence="2">ATCC30299</strain>
    </source>
</reference>
<evidence type="ECO:0000256" key="1">
    <source>
        <dbReference type="SAM" id="Coils"/>
    </source>
</evidence>
<name>A0AAU9JI33_9CILI</name>
<keyword evidence="3" id="KW-1185">Reference proteome</keyword>